<dbReference type="Proteomes" id="UP001357223">
    <property type="component" value="Chromosome"/>
</dbReference>
<keyword evidence="4" id="KW-0444">Lipid biosynthesis</keyword>
<evidence type="ECO:0000256" key="11">
    <source>
        <dbReference type="ARBA" id="ARBA00023317"/>
    </source>
</evidence>
<evidence type="ECO:0000313" key="13">
    <source>
        <dbReference type="EMBL" id="WVX82645.1"/>
    </source>
</evidence>
<dbReference type="PANTHER" id="PTHR10067:SF6">
    <property type="entry name" value="PHOSPHATIDYLSERINE DECARBOXYLASE PROENZYME, MITOCHONDRIAL"/>
    <property type="match status" value="1"/>
</dbReference>
<evidence type="ECO:0000256" key="2">
    <source>
        <dbReference type="ARBA" id="ARBA00005189"/>
    </source>
</evidence>
<keyword evidence="10" id="KW-1208">Phospholipid metabolism</keyword>
<keyword evidence="7" id="KW-0865">Zymogen</keyword>
<dbReference type="EMBL" id="CP137640">
    <property type="protein sequence ID" value="WVX82645.1"/>
    <property type="molecule type" value="Genomic_DNA"/>
</dbReference>
<dbReference type="NCBIfam" id="NF002853">
    <property type="entry name" value="PRK03140.1"/>
    <property type="match status" value="1"/>
</dbReference>
<protein>
    <recommendedName>
        <fullName evidence="3">phosphatidylserine decarboxylase</fullName>
        <ecNumber evidence="3">4.1.1.65</ecNumber>
    </recommendedName>
</protein>
<evidence type="ECO:0000256" key="1">
    <source>
        <dbReference type="ARBA" id="ARBA00001928"/>
    </source>
</evidence>
<keyword evidence="6" id="KW-0443">Lipid metabolism</keyword>
<evidence type="ECO:0000313" key="14">
    <source>
        <dbReference type="Proteomes" id="UP001357223"/>
    </source>
</evidence>
<dbReference type="Pfam" id="PF02666">
    <property type="entry name" value="PS_Dcarbxylase"/>
    <property type="match status" value="1"/>
</dbReference>
<proteinExistence type="predicted"/>
<dbReference type="InterPro" id="IPR003817">
    <property type="entry name" value="PS_Dcarbxylase"/>
</dbReference>
<dbReference type="PANTHER" id="PTHR10067">
    <property type="entry name" value="PHOSPHATIDYLSERINE DECARBOXYLASE"/>
    <property type="match status" value="1"/>
</dbReference>
<comment type="cofactor">
    <cofactor evidence="1">
        <name>pyruvate</name>
        <dbReference type="ChEBI" id="CHEBI:15361"/>
    </cofactor>
</comment>
<keyword evidence="9 13" id="KW-0456">Lyase</keyword>
<organism evidence="13 14">
    <name type="scientific">Niallia oryzisoli</name>
    <dbReference type="NCBI Taxonomy" id="1737571"/>
    <lineage>
        <taxon>Bacteria</taxon>
        <taxon>Bacillati</taxon>
        <taxon>Bacillota</taxon>
        <taxon>Bacilli</taxon>
        <taxon>Bacillales</taxon>
        <taxon>Bacillaceae</taxon>
        <taxon>Niallia</taxon>
    </lineage>
</organism>
<dbReference type="InterPro" id="IPR033177">
    <property type="entry name" value="PSD-B"/>
</dbReference>
<name>A0ABZ2CJC1_9BACI</name>
<evidence type="ECO:0000256" key="10">
    <source>
        <dbReference type="ARBA" id="ARBA00023264"/>
    </source>
</evidence>
<sequence length="263" mass="30200">MIQIIYRLLIELTNRKTTSLWLAKFSRSKMSKFLIPSFSRVYKINQLEMEKPIHEYQSLHEFFTRKLKTDARTIFQERLSVISPVDATIEDIGEVALNQSIYVKGKEYSISEMLGGTDKAQKYLNGTYIIFYLSPRDYHRIHSPISGKVIEQRTIGTKSYPVNKYGLKYGKRPLSKNYRIITEMYYNGVSMALVKVGAMFINSIEVLNTNDEVEKGSEIAYFSFGSTVVLLFEEDTFTPALNSVPCPARVGECIGYLKQTSNR</sequence>
<evidence type="ECO:0000256" key="8">
    <source>
        <dbReference type="ARBA" id="ARBA00023209"/>
    </source>
</evidence>
<reference evidence="13 14" key="1">
    <citation type="submission" date="2023-10" db="EMBL/GenBank/DDBJ databases">
        <title>Niallia locisalis sp.nov. isolated from a salt pond sample.</title>
        <authorList>
            <person name="Li X.-J."/>
            <person name="Dong L."/>
        </authorList>
    </citation>
    <scope>NUCLEOTIDE SEQUENCE [LARGE SCALE GENOMIC DNA]</scope>
    <source>
        <strain evidence="13 14">DSM 29761</strain>
    </source>
</reference>
<evidence type="ECO:0000256" key="5">
    <source>
        <dbReference type="ARBA" id="ARBA00022793"/>
    </source>
</evidence>
<comment type="pathway">
    <text evidence="2">Lipid metabolism.</text>
</comment>
<evidence type="ECO:0000256" key="6">
    <source>
        <dbReference type="ARBA" id="ARBA00023098"/>
    </source>
</evidence>
<evidence type="ECO:0000256" key="9">
    <source>
        <dbReference type="ARBA" id="ARBA00023239"/>
    </source>
</evidence>
<evidence type="ECO:0000256" key="4">
    <source>
        <dbReference type="ARBA" id="ARBA00022516"/>
    </source>
</evidence>
<gene>
    <name evidence="13" type="ORF">R4Z09_06580</name>
</gene>
<comment type="pathway">
    <text evidence="12">Phospholipid metabolism; phosphatidylethanolamine biosynthesis.</text>
</comment>
<evidence type="ECO:0000256" key="12">
    <source>
        <dbReference type="ARBA" id="ARBA00024326"/>
    </source>
</evidence>
<keyword evidence="5" id="KW-0210">Decarboxylase</keyword>
<dbReference type="NCBIfam" id="TIGR00163">
    <property type="entry name" value="PS_decarb"/>
    <property type="match status" value="1"/>
</dbReference>
<accession>A0ABZ2CJC1</accession>
<evidence type="ECO:0000256" key="7">
    <source>
        <dbReference type="ARBA" id="ARBA00023145"/>
    </source>
</evidence>
<dbReference type="RefSeq" id="WP_338451542.1">
    <property type="nucleotide sequence ID" value="NZ_CP137640.1"/>
</dbReference>
<keyword evidence="8" id="KW-0594">Phospholipid biosynthesis</keyword>
<keyword evidence="14" id="KW-1185">Reference proteome</keyword>
<keyword evidence="11" id="KW-0670">Pyruvate</keyword>
<dbReference type="EC" id="4.1.1.65" evidence="3"/>
<dbReference type="GO" id="GO:0004609">
    <property type="term" value="F:phosphatidylserine decarboxylase activity"/>
    <property type="evidence" value="ECO:0007669"/>
    <property type="project" value="UniProtKB-EC"/>
</dbReference>
<evidence type="ECO:0000256" key="3">
    <source>
        <dbReference type="ARBA" id="ARBA00012243"/>
    </source>
</evidence>